<name>A0ABU1FC54_9RHOB</name>
<evidence type="ECO:0000313" key="4">
    <source>
        <dbReference type="Proteomes" id="UP001247754"/>
    </source>
</evidence>
<dbReference type="GO" id="GO:0032259">
    <property type="term" value="P:methylation"/>
    <property type="evidence" value="ECO:0007669"/>
    <property type="project" value="UniProtKB-KW"/>
</dbReference>
<dbReference type="InterPro" id="IPR029063">
    <property type="entry name" value="SAM-dependent_MTases_sf"/>
</dbReference>
<evidence type="ECO:0000256" key="1">
    <source>
        <dbReference type="ARBA" id="ARBA00006594"/>
    </source>
</evidence>
<dbReference type="EMBL" id="JAVKPH010000027">
    <property type="protein sequence ID" value="MDR5654481.1"/>
    <property type="molecule type" value="Genomic_DNA"/>
</dbReference>
<dbReference type="GO" id="GO:0008168">
    <property type="term" value="F:methyltransferase activity"/>
    <property type="evidence" value="ECO:0007669"/>
    <property type="project" value="UniProtKB-KW"/>
</dbReference>
<dbReference type="RefSeq" id="WP_310458638.1">
    <property type="nucleotide sequence ID" value="NZ_JAVKPH010000027.1"/>
</dbReference>
<evidence type="ECO:0000259" key="2">
    <source>
        <dbReference type="Pfam" id="PF02384"/>
    </source>
</evidence>
<gene>
    <name evidence="3" type="ORF">RGD00_17855</name>
</gene>
<feature type="domain" description="DNA methylase adenine-specific" evidence="2">
    <location>
        <begin position="103"/>
        <end position="209"/>
    </location>
</feature>
<dbReference type="Gene3D" id="3.40.50.150">
    <property type="entry name" value="Vaccinia Virus protein VP39"/>
    <property type="match status" value="1"/>
</dbReference>
<organism evidence="3 4">
    <name type="scientific">Ruixingdingia sedimenti</name>
    <dbReference type="NCBI Taxonomy" id="3073604"/>
    <lineage>
        <taxon>Bacteria</taxon>
        <taxon>Pseudomonadati</taxon>
        <taxon>Pseudomonadota</taxon>
        <taxon>Alphaproteobacteria</taxon>
        <taxon>Rhodobacterales</taxon>
        <taxon>Paracoccaceae</taxon>
        <taxon>Ruixingdingia</taxon>
    </lineage>
</organism>
<reference evidence="3 4" key="1">
    <citation type="submission" date="2023-09" db="EMBL/GenBank/DDBJ databases">
        <title>Xinfangfangia sedmenti sp. nov., isolated the sedment.</title>
        <authorList>
            <person name="Xu L."/>
        </authorList>
    </citation>
    <scope>NUCLEOTIDE SEQUENCE [LARGE SCALE GENOMIC DNA]</scope>
    <source>
        <strain evidence="3 4">LG-4</strain>
    </source>
</reference>
<keyword evidence="3" id="KW-0808">Transferase</keyword>
<evidence type="ECO:0000313" key="3">
    <source>
        <dbReference type="EMBL" id="MDR5654481.1"/>
    </source>
</evidence>
<comment type="similarity">
    <text evidence="1">Belongs to the N(4)/N(6)-methyltransferase family.</text>
</comment>
<proteinExistence type="inferred from homology"/>
<dbReference type="InterPro" id="IPR003356">
    <property type="entry name" value="DNA_methylase_A-5"/>
</dbReference>
<accession>A0ABU1FC54</accession>
<sequence>MTAQAFKAADAFARQFEGTAMRPHEAFRAAIEVLCCVTLATVPQYQMEELAKEFDEAIRSFERCGVSREKALTLAKDFMEALAADGGDRLGDMAARLGTLYAGMGQFFTPSCVASLLANFVLPDEATIRRHVANGGYMTAEDPAAGSGGLLIALAQRVREAGFDPRFNLFVQATEKDVQAWRMCYVQLSAYDIPARVVLGDSLTLDRWRVAYTPAYWRFYKPRRDLDALLTLATQPAPETQPLMAAE</sequence>
<dbReference type="SUPFAM" id="SSF53335">
    <property type="entry name" value="S-adenosyl-L-methionine-dependent methyltransferases"/>
    <property type="match status" value="1"/>
</dbReference>
<dbReference type="Proteomes" id="UP001247754">
    <property type="component" value="Unassembled WGS sequence"/>
</dbReference>
<dbReference type="Pfam" id="PF02384">
    <property type="entry name" value="N6_Mtase"/>
    <property type="match status" value="1"/>
</dbReference>
<dbReference type="PRINTS" id="PR00507">
    <property type="entry name" value="N12N6MTFRASE"/>
</dbReference>
<keyword evidence="4" id="KW-1185">Reference proteome</keyword>
<protein>
    <submittedName>
        <fullName evidence="3">N-6 DNA methylase</fullName>
    </submittedName>
</protein>
<keyword evidence="3" id="KW-0489">Methyltransferase</keyword>
<comment type="caution">
    <text evidence="3">The sequence shown here is derived from an EMBL/GenBank/DDBJ whole genome shotgun (WGS) entry which is preliminary data.</text>
</comment>